<dbReference type="EMBL" id="JBBCAQ010000003">
    <property type="protein sequence ID" value="KAK7604404.1"/>
    <property type="molecule type" value="Genomic_DNA"/>
</dbReference>
<comment type="caution">
    <text evidence="2">The sequence shown here is derived from an EMBL/GenBank/DDBJ whole genome shotgun (WGS) entry which is preliminary data.</text>
</comment>
<protein>
    <submittedName>
        <fullName evidence="2">Uncharacterized protein</fullName>
    </submittedName>
</protein>
<feature type="region of interest" description="Disordered" evidence="1">
    <location>
        <begin position="37"/>
        <end position="136"/>
    </location>
</feature>
<accession>A0AAN9TSD7</accession>
<organism evidence="2 3">
    <name type="scientific">Parthenolecanium corni</name>
    <dbReference type="NCBI Taxonomy" id="536013"/>
    <lineage>
        <taxon>Eukaryota</taxon>
        <taxon>Metazoa</taxon>
        <taxon>Ecdysozoa</taxon>
        <taxon>Arthropoda</taxon>
        <taxon>Hexapoda</taxon>
        <taxon>Insecta</taxon>
        <taxon>Pterygota</taxon>
        <taxon>Neoptera</taxon>
        <taxon>Paraneoptera</taxon>
        <taxon>Hemiptera</taxon>
        <taxon>Sternorrhyncha</taxon>
        <taxon>Coccoidea</taxon>
        <taxon>Coccidae</taxon>
        <taxon>Parthenolecanium</taxon>
    </lineage>
</organism>
<proteinExistence type="predicted"/>
<dbReference type="AlphaFoldDB" id="A0AAN9TSD7"/>
<feature type="compositionally biased region" description="Pro residues" evidence="1">
    <location>
        <begin position="110"/>
        <end position="119"/>
    </location>
</feature>
<keyword evidence="3" id="KW-1185">Reference proteome</keyword>
<evidence type="ECO:0000313" key="2">
    <source>
        <dbReference type="EMBL" id="KAK7604404.1"/>
    </source>
</evidence>
<evidence type="ECO:0000313" key="3">
    <source>
        <dbReference type="Proteomes" id="UP001367676"/>
    </source>
</evidence>
<gene>
    <name evidence="2" type="ORF">V9T40_005590</name>
</gene>
<reference evidence="2 3" key="1">
    <citation type="submission" date="2024-03" db="EMBL/GenBank/DDBJ databases">
        <title>Adaptation during the transition from Ophiocordyceps entomopathogen to insect associate is accompanied by gene loss and intensified selection.</title>
        <authorList>
            <person name="Ward C.M."/>
            <person name="Onetto C.A."/>
            <person name="Borneman A.R."/>
        </authorList>
    </citation>
    <scope>NUCLEOTIDE SEQUENCE [LARGE SCALE GENOMIC DNA]</scope>
    <source>
        <strain evidence="2">AWRI1</strain>
        <tissue evidence="2">Single Adult Female</tissue>
    </source>
</reference>
<sequence length="136" mass="14896">MAQKSLLTKEVAGAQLRPRQNLDVCIATSSSSVRYCFPLPRPPSPPQSTHNFHRQATSFRLTPNKPDDRPPPPAPSEKPPVVFSRREESNRETGAGLNKNYVGKIAAARTPPPPAPVPSLTPYDPSHCHSRCHSVD</sequence>
<evidence type="ECO:0000256" key="1">
    <source>
        <dbReference type="SAM" id="MobiDB-lite"/>
    </source>
</evidence>
<name>A0AAN9TSD7_9HEMI</name>
<dbReference type="Proteomes" id="UP001367676">
    <property type="component" value="Unassembled WGS sequence"/>
</dbReference>
<feature type="compositionally biased region" description="Polar residues" evidence="1">
    <location>
        <begin position="47"/>
        <end position="61"/>
    </location>
</feature>